<dbReference type="InterPro" id="IPR027417">
    <property type="entry name" value="P-loop_NTPase"/>
</dbReference>
<dbReference type="CDD" id="cd06170">
    <property type="entry name" value="LuxR_C_like"/>
    <property type="match status" value="1"/>
</dbReference>
<keyword evidence="3" id="KW-0804">Transcription</keyword>
<dbReference type="PANTHER" id="PTHR44688:SF16">
    <property type="entry name" value="DNA-BINDING TRANSCRIPTIONAL ACTIVATOR DEVR_DOSR"/>
    <property type="match status" value="1"/>
</dbReference>
<dbReference type="EMBL" id="CP000555">
    <property type="protein sequence ID" value="ABM93859.1"/>
    <property type="molecule type" value="Genomic_DNA"/>
</dbReference>
<sequence length="933" mass="102821">MPPSSPHRQLRSHPLEATTDWPTPLADELASTERGFPSDVRMHKLFTPPVYPGAVPRQAILDRVLQDDSLRVTVLQGPAGHGKSTTLQQIKTAHEARGWRTAWLTLDDADNDPRRFESHLVAVMSLLHGRAASPGASRSGTGDAPRDLADWMLDTLSGRITPASIFIDEFQALRNEALLRFFRSVLARLPANVHVFIGSRTLPEIGLATLMVNRVASVVRADDLRFTPGEVTQFFADSASLQVSAGEVDAIYRRTEGWPAGVQLFRLALVSPEVRMALDGADDHGPRELAEYLADNVMSLQSPRMQEFLLKTSLLQRLSAPLCTAVTGFEDAQELLVRLERSGLFLRALDSDNRWFRYHGLFSTYLAETLQRNGPEALRQVHKKAAQWCLAHELPEEAIHHALCCRNFPLAASTLTDWSSQLVAGAELITLERWHDRLPFHEVAQRPALVIRAAYALMFLRRRPKLRPLLELMAPQAGGGDIVPTTNPDLCRAMSFLLVDDDMAAAADTVEQAGVVQRELEGFPAFELGAAANVLALGKVASGDFEGARQALALARAHLGRGGGSFVGGYTAAITGSNLLVQGRLQEALAHLRDENAQEAPLDTSVAGAALAACHMFALYEANDLATLESLAHRFQREISESVTLDFIAAAHIAISRMHEARGRSDEAVAVLDELERIGHTSPWQRLVAVSEWERVRRALAGGEIERAVALATRIAPDSRDDAPHWIHLAEDVEGSGYGWIRLAIARHDHADAAQRIARERARQTGRVYRDIKLSVLETLLQQRMGARNAAHRCLRKALQLGRRGRYVRCLLDEGDGVIELLREAYQNLLRGHEPGGGTGTDPDRDYIELLLEASGTDLGRQAAGNALTEALSEREKEMLRFLLDGTTNREIAGRLFVSENTVKFHLKNIYSKLGVGNRLQAINTARALRLID</sequence>
<dbReference type="GO" id="GO:0003677">
    <property type="term" value="F:DNA binding"/>
    <property type="evidence" value="ECO:0007669"/>
    <property type="project" value="UniProtKB-KW"/>
</dbReference>
<evidence type="ECO:0000313" key="6">
    <source>
        <dbReference type="EMBL" id="ABM93859.1"/>
    </source>
</evidence>
<dbReference type="STRING" id="420662.Mpe_A0897"/>
<dbReference type="Gene3D" id="1.10.10.10">
    <property type="entry name" value="Winged helix-like DNA-binding domain superfamily/Winged helix DNA-binding domain"/>
    <property type="match status" value="1"/>
</dbReference>
<dbReference type="RefSeq" id="WP_011828497.1">
    <property type="nucleotide sequence ID" value="NC_008825.1"/>
</dbReference>
<dbReference type="PANTHER" id="PTHR44688">
    <property type="entry name" value="DNA-BINDING TRANSCRIPTIONAL ACTIVATOR DEVR_DOSR"/>
    <property type="match status" value="1"/>
</dbReference>
<dbReference type="SUPFAM" id="SSF52540">
    <property type="entry name" value="P-loop containing nucleoside triphosphate hydrolases"/>
    <property type="match status" value="1"/>
</dbReference>
<evidence type="ECO:0000313" key="7">
    <source>
        <dbReference type="Proteomes" id="UP000000366"/>
    </source>
</evidence>
<evidence type="ECO:0000259" key="5">
    <source>
        <dbReference type="PROSITE" id="PS50043"/>
    </source>
</evidence>
<dbReference type="GO" id="GO:0006355">
    <property type="term" value="P:regulation of DNA-templated transcription"/>
    <property type="evidence" value="ECO:0007669"/>
    <property type="project" value="InterPro"/>
</dbReference>
<gene>
    <name evidence="6" type="ordered locus">Mpe_A0897</name>
</gene>
<dbReference type="HOGENOM" id="CLU_006325_2_0_4"/>
<keyword evidence="2" id="KW-0238">DNA-binding</keyword>
<evidence type="ECO:0000256" key="1">
    <source>
        <dbReference type="ARBA" id="ARBA00023015"/>
    </source>
</evidence>
<dbReference type="Proteomes" id="UP000000366">
    <property type="component" value="Chromosome"/>
</dbReference>
<name>A2SE70_METPP</name>
<dbReference type="PROSITE" id="PS00622">
    <property type="entry name" value="HTH_LUXR_1"/>
    <property type="match status" value="1"/>
</dbReference>
<dbReference type="Gene3D" id="3.40.50.300">
    <property type="entry name" value="P-loop containing nucleotide triphosphate hydrolases"/>
    <property type="match status" value="1"/>
</dbReference>
<dbReference type="InterPro" id="IPR036388">
    <property type="entry name" value="WH-like_DNA-bd_sf"/>
</dbReference>
<keyword evidence="7" id="KW-1185">Reference proteome</keyword>
<dbReference type="InterPro" id="IPR059106">
    <property type="entry name" value="WHD_MalT"/>
</dbReference>
<reference evidence="6 7" key="1">
    <citation type="journal article" date="2007" name="J. Bacteriol.">
        <title>Whole-genome analysis of the methyl tert-butyl ether-degrading beta-proteobacterium Methylibium petroleiphilum PM1.</title>
        <authorList>
            <person name="Kane S.R."/>
            <person name="Chakicherla A.Y."/>
            <person name="Chain P.S.G."/>
            <person name="Schmidt R."/>
            <person name="Shin M.W."/>
            <person name="Legler T.C."/>
            <person name="Scow K.M."/>
            <person name="Larimer F.W."/>
            <person name="Lucas S.M."/>
            <person name="Richardson P.M."/>
            <person name="Hristova K.R."/>
        </authorList>
    </citation>
    <scope>NUCLEOTIDE SEQUENCE [LARGE SCALE GENOMIC DNA]</scope>
    <source>
        <strain evidence="7">ATCC BAA-1232 / LMG 22953 / PM1</strain>
    </source>
</reference>
<evidence type="ECO:0000256" key="3">
    <source>
        <dbReference type="ARBA" id="ARBA00023163"/>
    </source>
</evidence>
<protein>
    <submittedName>
        <fullName evidence="6">ATP-dependent transcriptional regulator-like protein protein</fullName>
    </submittedName>
</protein>
<organism evidence="6 7">
    <name type="scientific">Methylibium petroleiphilum (strain ATCC BAA-1232 / LMG 22953 / PM1)</name>
    <dbReference type="NCBI Taxonomy" id="420662"/>
    <lineage>
        <taxon>Bacteria</taxon>
        <taxon>Pseudomonadati</taxon>
        <taxon>Pseudomonadota</taxon>
        <taxon>Betaproteobacteria</taxon>
        <taxon>Burkholderiales</taxon>
        <taxon>Sphaerotilaceae</taxon>
        <taxon>Methylibium</taxon>
    </lineage>
</organism>
<accession>A2SE70</accession>
<dbReference type="InterPro" id="IPR016032">
    <property type="entry name" value="Sig_transdc_resp-reg_C-effctor"/>
</dbReference>
<feature type="domain" description="HTH luxR-type" evidence="5">
    <location>
        <begin position="865"/>
        <end position="930"/>
    </location>
</feature>
<evidence type="ECO:0000256" key="2">
    <source>
        <dbReference type="ARBA" id="ARBA00023125"/>
    </source>
</evidence>
<feature type="region of interest" description="Disordered" evidence="4">
    <location>
        <begin position="1"/>
        <end position="22"/>
    </location>
</feature>
<proteinExistence type="predicted"/>
<dbReference type="PRINTS" id="PR00038">
    <property type="entry name" value="HTHLUXR"/>
</dbReference>
<dbReference type="KEGG" id="mpt:Mpe_A0897"/>
<dbReference type="SUPFAM" id="SSF46894">
    <property type="entry name" value="C-terminal effector domain of the bipartite response regulators"/>
    <property type="match status" value="1"/>
</dbReference>
<dbReference type="SMART" id="SM00421">
    <property type="entry name" value="HTH_LUXR"/>
    <property type="match status" value="1"/>
</dbReference>
<keyword evidence="1" id="KW-0805">Transcription regulation</keyword>
<dbReference type="eggNOG" id="COG2909">
    <property type="taxonomic scope" value="Bacteria"/>
</dbReference>
<dbReference type="AlphaFoldDB" id="A2SE70"/>
<dbReference type="InterPro" id="IPR011990">
    <property type="entry name" value="TPR-like_helical_dom_sf"/>
</dbReference>
<dbReference type="Pfam" id="PF00196">
    <property type="entry name" value="GerE"/>
    <property type="match status" value="1"/>
</dbReference>
<dbReference type="InterPro" id="IPR000792">
    <property type="entry name" value="Tscrpt_reg_LuxR_C"/>
</dbReference>
<dbReference type="InterPro" id="IPR041617">
    <property type="entry name" value="TPR_MalT"/>
</dbReference>
<evidence type="ECO:0000256" key="4">
    <source>
        <dbReference type="SAM" id="MobiDB-lite"/>
    </source>
</evidence>
<dbReference type="Gene3D" id="1.25.40.10">
    <property type="entry name" value="Tetratricopeptide repeat domain"/>
    <property type="match status" value="1"/>
</dbReference>
<dbReference type="Pfam" id="PF25873">
    <property type="entry name" value="WHD_MalT"/>
    <property type="match status" value="1"/>
</dbReference>
<dbReference type="PROSITE" id="PS50043">
    <property type="entry name" value="HTH_LUXR_2"/>
    <property type="match status" value="1"/>
</dbReference>
<dbReference type="Pfam" id="PF17874">
    <property type="entry name" value="TPR_MalT"/>
    <property type="match status" value="1"/>
</dbReference>